<evidence type="ECO:0000313" key="2">
    <source>
        <dbReference type="Proteomes" id="UP000222542"/>
    </source>
</evidence>
<protein>
    <submittedName>
        <fullName evidence="1">Uncharacterized protein</fullName>
    </submittedName>
</protein>
<dbReference type="STRING" id="4072.A0A2G2YT46"/>
<dbReference type="EMBL" id="AYRZ02000009">
    <property type="protein sequence ID" value="PHT72912.1"/>
    <property type="molecule type" value="Genomic_DNA"/>
</dbReference>
<reference evidence="1 2" key="2">
    <citation type="journal article" date="2017" name="Genome Biol.">
        <title>New reference genome sequences of hot pepper reveal the massive evolution of plant disease-resistance genes by retroduplication.</title>
        <authorList>
            <person name="Kim S."/>
            <person name="Park J."/>
            <person name="Yeom S.I."/>
            <person name="Kim Y.M."/>
            <person name="Seo E."/>
            <person name="Kim K.T."/>
            <person name="Kim M.S."/>
            <person name="Lee J.M."/>
            <person name="Cheong K."/>
            <person name="Shin H.S."/>
            <person name="Kim S.B."/>
            <person name="Han K."/>
            <person name="Lee J."/>
            <person name="Park M."/>
            <person name="Lee H.A."/>
            <person name="Lee H.Y."/>
            <person name="Lee Y."/>
            <person name="Oh S."/>
            <person name="Lee J.H."/>
            <person name="Choi E."/>
            <person name="Choi E."/>
            <person name="Lee S.E."/>
            <person name="Jeon J."/>
            <person name="Kim H."/>
            <person name="Choi G."/>
            <person name="Song H."/>
            <person name="Lee J."/>
            <person name="Lee S.C."/>
            <person name="Kwon J.K."/>
            <person name="Lee H.Y."/>
            <person name="Koo N."/>
            <person name="Hong Y."/>
            <person name="Kim R.W."/>
            <person name="Kang W.H."/>
            <person name="Huh J.H."/>
            <person name="Kang B.C."/>
            <person name="Yang T.J."/>
            <person name="Lee Y.H."/>
            <person name="Bennetzen J.L."/>
            <person name="Choi D."/>
        </authorList>
    </citation>
    <scope>NUCLEOTIDE SEQUENCE [LARGE SCALE GENOMIC DNA]</scope>
    <source>
        <strain evidence="2">cv. CM334</strain>
    </source>
</reference>
<name>A0A2G2YT46_CAPAN</name>
<organism evidence="1 2">
    <name type="scientific">Capsicum annuum</name>
    <name type="common">Capsicum pepper</name>
    <dbReference type="NCBI Taxonomy" id="4072"/>
    <lineage>
        <taxon>Eukaryota</taxon>
        <taxon>Viridiplantae</taxon>
        <taxon>Streptophyta</taxon>
        <taxon>Embryophyta</taxon>
        <taxon>Tracheophyta</taxon>
        <taxon>Spermatophyta</taxon>
        <taxon>Magnoliopsida</taxon>
        <taxon>eudicotyledons</taxon>
        <taxon>Gunneridae</taxon>
        <taxon>Pentapetalae</taxon>
        <taxon>asterids</taxon>
        <taxon>lamiids</taxon>
        <taxon>Solanales</taxon>
        <taxon>Solanaceae</taxon>
        <taxon>Solanoideae</taxon>
        <taxon>Capsiceae</taxon>
        <taxon>Capsicum</taxon>
    </lineage>
</organism>
<dbReference type="Proteomes" id="UP000222542">
    <property type="component" value="Unassembled WGS sequence"/>
</dbReference>
<gene>
    <name evidence="1" type="ORF">T459_23697</name>
</gene>
<dbReference type="AlphaFoldDB" id="A0A2G2YT46"/>
<comment type="caution">
    <text evidence="1">The sequence shown here is derived from an EMBL/GenBank/DDBJ whole genome shotgun (WGS) entry which is preliminary data.</text>
</comment>
<dbReference type="OMA" id="EYWETIN"/>
<dbReference type="PANTHER" id="PTHR33710">
    <property type="entry name" value="BNAC02G09200D PROTEIN"/>
    <property type="match status" value="1"/>
</dbReference>
<evidence type="ECO:0000313" key="1">
    <source>
        <dbReference type="EMBL" id="PHT72912.1"/>
    </source>
</evidence>
<sequence>MYSCIDWALGNHLWFIHYNHVEAEYKDFGCSDHTPIILSTDPSVMQVRRPFRLLNVVMQQEDFKALTRAIWQQKVPGYKMYSVWRKYNIAGQAKGLQKEMSVVDKRVDEYKTRLNQVQEGLKSDLLNQELIGEEGQILHNIEYWETINERILQQKSRAFWIKQGDRNSKYFFAYLKTRQTRNRISSITTDQGVKLTTHSSSNNNL</sequence>
<dbReference type="Gramene" id="PHT72912">
    <property type="protein sequence ID" value="PHT72912"/>
    <property type="gene ID" value="T459_23697"/>
</dbReference>
<dbReference type="PANTHER" id="PTHR33710:SF88">
    <property type="entry name" value="ENDONUCLEASE_EXONUCLEASE_PHOSPHATASE DOMAIN-CONTAINING PROTEIN"/>
    <property type="match status" value="1"/>
</dbReference>
<accession>A0A2G2YT46</accession>
<reference evidence="1 2" key="1">
    <citation type="journal article" date="2014" name="Nat. Genet.">
        <title>Genome sequence of the hot pepper provides insights into the evolution of pungency in Capsicum species.</title>
        <authorList>
            <person name="Kim S."/>
            <person name="Park M."/>
            <person name="Yeom S.I."/>
            <person name="Kim Y.M."/>
            <person name="Lee J.M."/>
            <person name="Lee H.A."/>
            <person name="Seo E."/>
            <person name="Choi J."/>
            <person name="Cheong K."/>
            <person name="Kim K.T."/>
            <person name="Jung K."/>
            <person name="Lee G.W."/>
            <person name="Oh S.K."/>
            <person name="Bae C."/>
            <person name="Kim S.B."/>
            <person name="Lee H.Y."/>
            <person name="Kim S.Y."/>
            <person name="Kim M.S."/>
            <person name="Kang B.C."/>
            <person name="Jo Y.D."/>
            <person name="Yang H.B."/>
            <person name="Jeong H.J."/>
            <person name="Kang W.H."/>
            <person name="Kwon J.K."/>
            <person name="Shin C."/>
            <person name="Lim J.Y."/>
            <person name="Park J.H."/>
            <person name="Huh J.H."/>
            <person name="Kim J.S."/>
            <person name="Kim B.D."/>
            <person name="Cohen O."/>
            <person name="Paran I."/>
            <person name="Suh M.C."/>
            <person name="Lee S.B."/>
            <person name="Kim Y.K."/>
            <person name="Shin Y."/>
            <person name="Noh S.J."/>
            <person name="Park J."/>
            <person name="Seo Y.S."/>
            <person name="Kwon S.Y."/>
            <person name="Kim H.A."/>
            <person name="Park J.M."/>
            <person name="Kim H.J."/>
            <person name="Choi S.B."/>
            <person name="Bosland P.W."/>
            <person name="Reeves G."/>
            <person name="Jo S.H."/>
            <person name="Lee B.W."/>
            <person name="Cho H.T."/>
            <person name="Choi H.S."/>
            <person name="Lee M.S."/>
            <person name="Yu Y."/>
            <person name="Do Choi Y."/>
            <person name="Park B.S."/>
            <person name="van Deynze A."/>
            <person name="Ashrafi H."/>
            <person name="Hill T."/>
            <person name="Kim W.T."/>
            <person name="Pai H.S."/>
            <person name="Ahn H.K."/>
            <person name="Yeam I."/>
            <person name="Giovannoni J.J."/>
            <person name="Rose J.K."/>
            <person name="Sorensen I."/>
            <person name="Lee S.J."/>
            <person name="Kim R.W."/>
            <person name="Choi I.Y."/>
            <person name="Choi B.S."/>
            <person name="Lim J.S."/>
            <person name="Lee Y.H."/>
            <person name="Choi D."/>
        </authorList>
    </citation>
    <scope>NUCLEOTIDE SEQUENCE [LARGE SCALE GENOMIC DNA]</scope>
    <source>
        <strain evidence="2">cv. CM334</strain>
    </source>
</reference>
<keyword evidence="2" id="KW-1185">Reference proteome</keyword>
<proteinExistence type="predicted"/>